<dbReference type="GO" id="GO:0007059">
    <property type="term" value="P:chromosome segregation"/>
    <property type="evidence" value="ECO:0007669"/>
    <property type="project" value="TreeGrafter"/>
</dbReference>
<protein>
    <submittedName>
        <fullName evidence="9">Centromere protein H-like</fullName>
    </submittedName>
</protein>
<dbReference type="InterPro" id="IPR040034">
    <property type="entry name" value="CENP-H"/>
</dbReference>
<keyword evidence="5" id="KW-0539">Nucleus</keyword>
<evidence type="ECO:0000256" key="5">
    <source>
        <dbReference type="ARBA" id="ARBA00023242"/>
    </source>
</evidence>
<dbReference type="GeneTree" id="ENSGT00390000009578"/>
<reference evidence="9" key="3">
    <citation type="submission" date="2025-09" db="UniProtKB">
        <authorList>
            <consortium name="Ensembl"/>
        </authorList>
    </citation>
    <scope>IDENTIFICATION</scope>
</reference>
<keyword evidence="6" id="KW-0137">Centromere</keyword>
<comment type="similarity">
    <text evidence="7">Belongs to the CENP-H/MCM16 family.</text>
</comment>
<feature type="domain" description="Centromere protein H C-terminal" evidence="8">
    <location>
        <begin position="61"/>
        <end position="256"/>
    </location>
</feature>
<evidence type="ECO:0000256" key="4">
    <source>
        <dbReference type="ARBA" id="ARBA00022838"/>
    </source>
</evidence>
<accession>A0A8C4SCC5</accession>
<evidence type="ECO:0000256" key="3">
    <source>
        <dbReference type="ARBA" id="ARBA00022454"/>
    </source>
</evidence>
<dbReference type="GO" id="GO:0007052">
    <property type="term" value="P:mitotic spindle organization"/>
    <property type="evidence" value="ECO:0007669"/>
    <property type="project" value="TreeGrafter"/>
</dbReference>
<reference evidence="9" key="2">
    <citation type="submission" date="2025-08" db="UniProtKB">
        <authorList>
            <consortium name="Ensembl"/>
        </authorList>
    </citation>
    <scope>IDENTIFICATION</scope>
</reference>
<evidence type="ECO:0000256" key="7">
    <source>
        <dbReference type="ARBA" id="ARBA00025735"/>
    </source>
</evidence>
<dbReference type="GO" id="GO:0000776">
    <property type="term" value="C:kinetochore"/>
    <property type="evidence" value="ECO:0007669"/>
    <property type="project" value="UniProtKB-KW"/>
</dbReference>
<dbReference type="GO" id="GO:0043515">
    <property type="term" value="F:kinetochore binding"/>
    <property type="evidence" value="ECO:0007669"/>
    <property type="project" value="TreeGrafter"/>
</dbReference>
<evidence type="ECO:0000256" key="1">
    <source>
        <dbReference type="ARBA" id="ARBA00004123"/>
    </source>
</evidence>
<evidence type="ECO:0000256" key="6">
    <source>
        <dbReference type="ARBA" id="ARBA00023328"/>
    </source>
</evidence>
<dbReference type="Proteomes" id="UP000694620">
    <property type="component" value="Chromosome 7"/>
</dbReference>
<evidence type="ECO:0000313" key="10">
    <source>
        <dbReference type="Proteomes" id="UP000694620"/>
    </source>
</evidence>
<proteinExistence type="inferred from homology"/>
<dbReference type="Pfam" id="PF05837">
    <property type="entry name" value="CENP-H"/>
    <property type="match status" value="1"/>
</dbReference>
<dbReference type="GO" id="GO:0005634">
    <property type="term" value="C:nucleus"/>
    <property type="evidence" value="ECO:0007669"/>
    <property type="project" value="UniProtKB-SubCell"/>
</dbReference>
<keyword evidence="4" id="KW-0995">Kinetochore</keyword>
<organism evidence="9 10">
    <name type="scientific">Erpetoichthys calabaricus</name>
    <name type="common">Rope fish</name>
    <name type="synonym">Calamoichthys calabaricus</name>
    <dbReference type="NCBI Taxonomy" id="27687"/>
    <lineage>
        <taxon>Eukaryota</taxon>
        <taxon>Metazoa</taxon>
        <taxon>Chordata</taxon>
        <taxon>Craniata</taxon>
        <taxon>Vertebrata</taxon>
        <taxon>Euteleostomi</taxon>
        <taxon>Actinopterygii</taxon>
        <taxon>Polypteriformes</taxon>
        <taxon>Polypteridae</taxon>
        <taxon>Erpetoichthys</taxon>
    </lineage>
</organism>
<dbReference type="PANTHER" id="PTHR48122">
    <property type="entry name" value="CENTROMERE PROTEIN H"/>
    <property type="match status" value="1"/>
</dbReference>
<comment type="subcellular location">
    <subcellularLocation>
        <location evidence="2">Chromosome</location>
        <location evidence="2">Centromere</location>
        <location evidence="2">Kinetochore</location>
    </subcellularLocation>
    <subcellularLocation>
        <location evidence="1">Nucleus</location>
    </subcellularLocation>
</comment>
<dbReference type="InterPro" id="IPR008426">
    <property type="entry name" value="CENP-H_C"/>
</dbReference>
<keyword evidence="10" id="KW-1185">Reference proteome</keyword>
<evidence type="ECO:0000256" key="2">
    <source>
        <dbReference type="ARBA" id="ARBA00004629"/>
    </source>
</evidence>
<sequence length="261" mass="29879">MAAAGSEPLGEAADCSAENTVDMDVFQKLNTASQKLGQAVKINYWTPADPTSNNEESYKYMFRLKQQLAKQCEDMKIRLKIDEDYNFLNPISEAKPDITEALTELETAKNQHQKTTLALHRAQVACTISEKVVKEDKQTESIKETVNHTLRLYSQILNLQEEGNKLRSQVQEVRKKRLTLKKDALMNMVEIRKVSKMKEKKVQSMKSEVLKQGQEYLEKYLNIADLTENVFQGLILGSNVNWATDPHLREIVLQLEKNFSV</sequence>
<dbReference type="AlphaFoldDB" id="A0A8C4SCC5"/>
<name>A0A8C4SCC5_ERPCA</name>
<dbReference type="GO" id="GO:0051382">
    <property type="term" value="P:kinetochore assembly"/>
    <property type="evidence" value="ECO:0007669"/>
    <property type="project" value="InterPro"/>
</dbReference>
<dbReference type="PANTHER" id="PTHR48122:SF1">
    <property type="entry name" value="CENTROMERE PROTEIN H"/>
    <property type="match status" value="1"/>
</dbReference>
<gene>
    <name evidence="9" type="primary">cenph</name>
</gene>
<keyword evidence="3" id="KW-0158">Chromosome</keyword>
<evidence type="ECO:0000313" key="9">
    <source>
        <dbReference type="Ensembl" id="ENSECRP00000014863.1"/>
    </source>
</evidence>
<dbReference type="Ensembl" id="ENSECRT00000015123.1">
    <property type="protein sequence ID" value="ENSECRP00000014863.1"/>
    <property type="gene ID" value="ENSECRG00000009907.1"/>
</dbReference>
<reference evidence="9" key="1">
    <citation type="submission" date="2021-06" db="EMBL/GenBank/DDBJ databases">
        <authorList>
            <consortium name="Wellcome Sanger Institute Data Sharing"/>
        </authorList>
    </citation>
    <scope>NUCLEOTIDE SEQUENCE [LARGE SCALE GENOMIC DNA]</scope>
</reference>
<evidence type="ECO:0000259" key="8">
    <source>
        <dbReference type="Pfam" id="PF05837"/>
    </source>
</evidence>